<evidence type="ECO:0000256" key="4">
    <source>
        <dbReference type="ARBA" id="ARBA00025742"/>
    </source>
</evidence>
<evidence type="ECO:0000259" key="6">
    <source>
        <dbReference type="Pfam" id="PF00149"/>
    </source>
</evidence>
<feature type="compositionally biased region" description="Basic and acidic residues" evidence="5">
    <location>
        <begin position="77"/>
        <end position="89"/>
    </location>
</feature>
<evidence type="ECO:0000313" key="7">
    <source>
        <dbReference type="EMBL" id="EDQ34117.2"/>
    </source>
</evidence>
<dbReference type="InterPro" id="IPR004843">
    <property type="entry name" value="Calcineurin-like_PHP"/>
</dbReference>
<reference evidence="7 8" key="2">
    <citation type="submission" date="2012-06" db="EMBL/GenBank/DDBJ databases">
        <authorList>
            <person name="Fiebig A."/>
        </authorList>
    </citation>
    <scope>NUCLEOTIDE SEQUENCE [LARGE SCALE GENOMIC DNA]</scope>
    <source>
        <strain evidence="7 8">DFL-43</strain>
    </source>
</reference>
<evidence type="ECO:0000313" key="8">
    <source>
        <dbReference type="Proteomes" id="UP000004291"/>
    </source>
</evidence>
<dbReference type="GO" id="GO:0046872">
    <property type="term" value="F:metal ion binding"/>
    <property type="evidence" value="ECO:0007669"/>
    <property type="project" value="UniProtKB-KW"/>
</dbReference>
<dbReference type="SUPFAM" id="SSF56300">
    <property type="entry name" value="Metallo-dependent phosphatases"/>
    <property type="match status" value="1"/>
</dbReference>
<keyword evidence="1" id="KW-0479">Metal-binding</keyword>
<dbReference type="InterPro" id="IPR050884">
    <property type="entry name" value="CNP_phosphodiesterase-III"/>
</dbReference>
<comment type="similarity">
    <text evidence="4">Belongs to the cyclic nucleotide phosphodiesterase class-III family.</text>
</comment>
<keyword evidence="3" id="KW-0408">Iron</keyword>
<reference evidence="7 8" key="1">
    <citation type="submission" date="2007-10" db="EMBL/GenBank/DDBJ databases">
        <authorList>
            <person name="Wagner-Dobler I."/>
            <person name="Ferriera S."/>
            <person name="Johnson J."/>
            <person name="Kravitz S."/>
            <person name="Beeson K."/>
            <person name="Sutton G."/>
            <person name="Rogers Y.-H."/>
            <person name="Friedman R."/>
            <person name="Frazier M."/>
            <person name="Venter J.C."/>
        </authorList>
    </citation>
    <scope>NUCLEOTIDE SEQUENCE [LARGE SCALE GENOMIC DNA]</scope>
    <source>
        <strain evidence="7 8">DFL-43</strain>
    </source>
</reference>
<dbReference type="CDD" id="cd00838">
    <property type="entry name" value="MPP_superfamily"/>
    <property type="match status" value="1"/>
</dbReference>
<dbReference type="HOGENOM" id="CLU_052611_0_0_5"/>
<protein>
    <submittedName>
        <fullName evidence="7">Putative phosphohydrolase</fullName>
    </submittedName>
</protein>
<name>A9D225_HOEPD</name>
<dbReference type="Pfam" id="PF00149">
    <property type="entry name" value="Metallophos"/>
    <property type="match status" value="1"/>
</dbReference>
<accession>A9D225</accession>
<evidence type="ECO:0000256" key="1">
    <source>
        <dbReference type="ARBA" id="ARBA00022723"/>
    </source>
</evidence>
<dbReference type="GO" id="GO:0016787">
    <property type="term" value="F:hydrolase activity"/>
    <property type="evidence" value="ECO:0007669"/>
    <property type="project" value="UniProtKB-KW"/>
</dbReference>
<dbReference type="Proteomes" id="UP000004291">
    <property type="component" value="Chromosome"/>
</dbReference>
<proteinExistence type="inferred from homology"/>
<dbReference type="AlphaFoldDB" id="A9D225"/>
<keyword evidence="2 7" id="KW-0378">Hydrolase</keyword>
<dbReference type="STRING" id="411684.HPDFL43_14007"/>
<keyword evidence="8" id="KW-1185">Reference proteome</keyword>
<dbReference type="EMBL" id="ABIA03000004">
    <property type="protein sequence ID" value="EDQ34117.2"/>
    <property type="molecule type" value="Genomic_DNA"/>
</dbReference>
<dbReference type="Gene3D" id="3.60.21.10">
    <property type="match status" value="1"/>
</dbReference>
<evidence type="ECO:0000256" key="5">
    <source>
        <dbReference type="SAM" id="MobiDB-lite"/>
    </source>
</evidence>
<feature type="domain" description="Calcineurin-like phosphoesterase" evidence="6">
    <location>
        <begin position="123"/>
        <end position="346"/>
    </location>
</feature>
<dbReference type="PANTHER" id="PTHR42988:SF2">
    <property type="entry name" value="CYCLIC NUCLEOTIDE PHOSPHODIESTERASE CBUA0032-RELATED"/>
    <property type="match status" value="1"/>
</dbReference>
<sequence>MVTPACALVEIDGDELGRANHLQIAFLAQLLCQGVAGGFTALDPATGHMPARHIGMTHQKHPARVVKGGGTNTQRHAAGEQKPDMDQPRHQQCAPVAQLRRRHAVFDSRLRAALPAVMAHIMFRLAHISDIHLGPLPRVSPAELASKRITGYLNWQRNRRKHLFGNTLEQLLDGMRAEAPDHVAITGDLVNLATRTEIEAARLWLETHFDPANATFVPGNHDAYVPGAFARSTEAWEPWIASDNPASQGKLFPNCRRRGPVALIGLSTANATLPFMATGDFGHKQAIAAGKLLDQAHDDGLFRVLMIHHPPVRGATRWHKRMRGTGHFSKMLKLHGAELVLHGHTHLDTLHYLAGRHGDVPVVGIASASQGPDSHRPTAGFNMFEIDGDRDTWKLVHRRMKLSGDGAGLCQTSTGQIKSAAIS</sequence>
<evidence type="ECO:0000256" key="2">
    <source>
        <dbReference type="ARBA" id="ARBA00022801"/>
    </source>
</evidence>
<dbReference type="PANTHER" id="PTHR42988">
    <property type="entry name" value="PHOSPHOHYDROLASE"/>
    <property type="match status" value="1"/>
</dbReference>
<evidence type="ECO:0000256" key="3">
    <source>
        <dbReference type="ARBA" id="ARBA00023004"/>
    </source>
</evidence>
<gene>
    <name evidence="7" type="ORF">HPDFL43_14007</name>
</gene>
<dbReference type="InterPro" id="IPR029052">
    <property type="entry name" value="Metallo-depent_PP-like"/>
</dbReference>
<comment type="caution">
    <text evidence="7">The sequence shown here is derived from an EMBL/GenBank/DDBJ whole genome shotgun (WGS) entry which is preliminary data.</text>
</comment>
<dbReference type="eggNOG" id="COG1409">
    <property type="taxonomic scope" value="Bacteria"/>
</dbReference>
<feature type="region of interest" description="Disordered" evidence="5">
    <location>
        <begin position="63"/>
        <end position="89"/>
    </location>
</feature>
<organism evidence="7 8">
    <name type="scientific">Hoeflea phototrophica (strain DSM 17068 / NCIMB 14078 / DFL-43)</name>
    <dbReference type="NCBI Taxonomy" id="411684"/>
    <lineage>
        <taxon>Bacteria</taxon>
        <taxon>Pseudomonadati</taxon>
        <taxon>Pseudomonadota</taxon>
        <taxon>Alphaproteobacteria</taxon>
        <taxon>Hyphomicrobiales</taxon>
        <taxon>Rhizobiaceae</taxon>
        <taxon>Hoeflea</taxon>
    </lineage>
</organism>